<organism evidence="3 4">
    <name type="scientific">Trichoderma lentiforme</name>
    <dbReference type="NCBI Taxonomy" id="1567552"/>
    <lineage>
        <taxon>Eukaryota</taxon>
        <taxon>Fungi</taxon>
        <taxon>Dikarya</taxon>
        <taxon>Ascomycota</taxon>
        <taxon>Pezizomycotina</taxon>
        <taxon>Sordariomycetes</taxon>
        <taxon>Hypocreomycetidae</taxon>
        <taxon>Hypocreales</taxon>
        <taxon>Hypocreaceae</taxon>
        <taxon>Trichoderma</taxon>
    </lineage>
</organism>
<dbReference type="GO" id="GO:0005975">
    <property type="term" value="P:carbohydrate metabolic process"/>
    <property type="evidence" value="ECO:0007669"/>
    <property type="project" value="InterPro"/>
</dbReference>
<feature type="region of interest" description="Disordered" evidence="2">
    <location>
        <begin position="1"/>
        <end position="26"/>
    </location>
</feature>
<sequence length="420" mass="46665">AASARSSTINIPQGLDDSNSRSKPQDPTKIAVAMALKYIPNDLPLQSLDHDPLQLMKSSLEHILKTTPPLPAYPDPAQLGGFIRGPTSIAFLFFRLATIYPDVQVAGHTLLHWAEQYLNADRGELALTTRVGISCEKLAYEALKACISKDTDHVRAFLSNMPTIVGPYPDLEKDPFESEIWQGRAGTLYFLRLIRHHVPDSAALLEDPIAQVSQKILADSLDQDEGGWTFHKHKYIGAGHGDIGIITQLVLTTPALAPKLTPKLRALLNLQKDGNWPIAKEIDETRHPSLMQWCHGAPGFIFSLRAIRPHFPELHDEIDAAISKGQEAIWELGLLRKEPSLCHGILGNALNLPRGPRREHFLSLATVEAMDKAKSADPELFQPADYGYDMSLFFKYHSGAAWTWAVCEWENPPMPVYTDV</sequence>
<evidence type="ECO:0000256" key="2">
    <source>
        <dbReference type="SAM" id="MobiDB-lite"/>
    </source>
</evidence>
<proteinExistence type="predicted"/>
<feature type="binding site" evidence="1">
    <location>
        <position position="294"/>
    </location>
    <ligand>
        <name>Zn(2+)</name>
        <dbReference type="ChEBI" id="CHEBI:29105"/>
    </ligand>
</feature>
<feature type="compositionally biased region" description="Polar residues" evidence="2">
    <location>
        <begin position="1"/>
        <end position="11"/>
    </location>
</feature>
<dbReference type="SUPFAM" id="SSF158745">
    <property type="entry name" value="LanC-like"/>
    <property type="match status" value="1"/>
</dbReference>
<dbReference type="Gene3D" id="1.50.10.10">
    <property type="match status" value="1"/>
</dbReference>
<evidence type="ECO:0000313" key="3">
    <source>
        <dbReference type="EMBL" id="KAF3071443.1"/>
    </source>
</evidence>
<accession>A0A9P4XF31</accession>
<dbReference type="PANTHER" id="PTHR12736:SF7">
    <property type="entry name" value="LANC-LIKE PROTEIN 3"/>
    <property type="match status" value="1"/>
</dbReference>
<dbReference type="Pfam" id="PF05147">
    <property type="entry name" value="LANC_like"/>
    <property type="match status" value="1"/>
</dbReference>
<dbReference type="EMBL" id="QLNT01000010">
    <property type="protein sequence ID" value="KAF3071443.1"/>
    <property type="molecule type" value="Genomic_DNA"/>
</dbReference>
<keyword evidence="1" id="KW-0862">Zinc</keyword>
<dbReference type="PANTHER" id="PTHR12736">
    <property type="entry name" value="LANC-LIKE PROTEIN"/>
    <property type="match status" value="1"/>
</dbReference>
<comment type="caution">
    <text evidence="3">The sequence shown here is derived from an EMBL/GenBank/DDBJ whole genome shotgun (WGS) entry which is preliminary data.</text>
</comment>
<dbReference type="InterPro" id="IPR007822">
    <property type="entry name" value="LANC-like"/>
</dbReference>
<evidence type="ECO:0000313" key="4">
    <source>
        <dbReference type="Proteomes" id="UP000801864"/>
    </source>
</evidence>
<dbReference type="GO" id="GO:0005886">
    <property type="term" value="C:plasma membrane"/>
    <property type="evidence" value="ECO:0007669"/>
    <property type="project" value="TreeGrafter"/>
</dbReference>
<keyword evidence="1" id="KW-0479">Metal-binding</keyword>
<feature type="binding site" evidence="1">
    <location>
        <position position="342"/>
    </location>
    <ligand>
        <name>Zn(2+)</name>
        <dbReference type="ChEBI" id="CHEBI:29105"/>
    </ligand>
</feature>
<evidence type="ECO:0000256" key="1">
    <source>
        <dbReference type="PIRSR" id="PIRSR607822-1"/>
    </source>
</evidence>
<name>A0A9P4XF31_9HYPO</name>
<gene>
    <name evidence="3" type="ORF">CFAM422_006364</name>
</gene>
<reference evidence="3 4" key="1">
    <citation type="submission" date="2018-06" db="EMBL/GenBank/DDBJ databases">
        <title>Genome analysis of cellulolytic fungus Trichoderma lentiforme CFAM-422.</title>
        <authorList>
            <person name="Steindorff A.S."/>
            <person name="Formighieri E.F."/>
            <person name="Midorikawa G.E.O."/>
            <person name="Tamietti M.S."/>
            <person name="Ramos E.Z."/>
            <person name="Silva A.S."/>
            <person name="Bon E.P.S."/>
            <person name="Mendes T.D."/>
            <person name="Damaso M.C.T."/>
            <person name="Favaro L.C.L."/>
        </authorList>
    </citation>
    <scope>NUCLEOTIDE SEQUENCE [LARGE SCALE GENOMIC DNA]</scope>
    <source>
        <strain evidence="3 4">CFAM-422</strain>
    </source>
</reference>
<dbReference type="CDD" id="cd04794">
    <property type="entry name" value="euk_LANCL"/>
    <property type="match status" value="1"/>
</dbReference>
<dbReference type="Proteomes" id="UP000801864">
    <property type="component" value="Unassembled WGS sequence"/>
</dbReference>
<dbReference type="AlphaFoldDB" id="A0A9P4XF31"/>
<feature type="binding site" evidence="1">
    <location>
        <position position="343"/>
    </location>
    <ligand>
        <name>Zn(2+)</name>
        <dbReference type="ChEBI" id="CHEBI:29105"/>
    </ligand>
</feature>
<dbReference type="PRINTS" id="PR01950">
    <property type="entry name" value="LANCSUPER"/>
</dbReference>
<protein>
    <submittedName>
        <fullName evidence="3">LanC-like protein 3</fullName>
    </submittedName>
</protein>
<keyword evidence="4" id="KW-1185">Reference proteome</keyword>
<feature type="non-terminal residue" evidence="3">
    <location>
        <position position="420"/>
    </location>
</feature>
<dbReference type="InterPro" id="IPR012341">
    <property type="entry name" value="6hp_glycosidase-like_sf"/>
</dbReference>
<dbReference type="GO" id="GO:0031179">
    <property type="term" value="P:peptide modification"/>
    <property type="evidence" value="ECO:0007669"/>
    <property type="project" value="InterPro"/>
</dbReference>
<dbReference type="SMART" id="SM01260">
    <property type="entry name" value="LANC_like"/>
    <property type="match status" value="1"/>
</dbReference>
<dbReference type="GO" id="GO:0046872">
    <property type="term" value="F:metal ion binding"/>
    <property type="evidence" value="ECO:0007669"/>
    <property type="project" value="UniProtKB-KW"/>
</dbReference>